<feature type="transmembrane region" description="Helical" evidence="1">
    <location>
        <begin position="42"/>
        <end position="62"/>
    </location>
</feature>
<gene>
    <name evidence="2" type="ORF">OCOJLMKI_0627</name>
</gene>
<evidence type="ECO:0000256" key="1">
    <source>
        <dbReference type="SAM" id="Phobius"/>
    </source>
</evidence>
<name>A0ABQ4RTE3_9HYPH</name>
<protein>
    <submittedName>
        <fullName evidence="2">Uncharacterized protein</fullName>
    </submittedName>
</protein>
<keyword evidence="1" id="KW-0812">Transmembrane</keyword>
<reference evidence="2" key="1">
    <citation type="journal article" date="2021" name="Front. Microbiol.">
        <title>Comprehensive Comparative Genomics and Phenotyping of Methylobacterium Species.</title>
        <authorList>
            <person name="Alessa O."/>
            <person name="Ogura Y."/>
            <person name="Fujitani Y."/>
            <person name="Takami H."/>
            <person name="Hayashi T."/>
            <person name="Sahin N."/>
            <person name="Tani A."/>
        </authorList>
    </citation>
    <scope>NUCLEOTIDE SEQUENCE</scope>
    <source>
        <strain evidence="2">DSM 19015</strain>
    </source>
</reference>
<dbReference type="RefSeq" id="WP_238242638.1">
    <property type="nucleotide sequence ID" value="NZ_BPQP01000008.1"/>
</dbReference>
<sequence length="63" mass="6503">MSWYVGGLLAGALAPLALWSVGIREAFEAGAKAGLLRYADTMVVSVPVGLAGAYLIHLLSGWA</sequence>
<comment type="caution">
    <text evidence="2">The sequence shown here is derived from an EMBL/GenBank/DDBJ whole genome shotgun (WGS) entry which is preliminary data.</text>
</comment>
<keyword evidence="1" id="KW-1133">Transmembrane helix</keyword>
<dbReference type="EMBL" id="BPQP01000008">
    <property type="protein sequence ID" value="GJD93433.1"/>
    <property type="molecule type" value="Genomic_DNA"/>
</dbReference>
<accession>A0ABQ4RTE3</accession>
<evidence type="ECO:0000313" key="2">
    <source>
        <dbReference type="EMBL" id="GJD93433.1"/>
    </source>
</evidence>
<organism evidence="2 3">
    <name type="scientific">Methylobacterium iners</name>
    <dbReference type="NCBI Taxonomy" id="418707"/>
    <lineage>
        <taxon>Bacteria</taxon>
        <taxon>Pseudomonadati</taxon>
        <taxon>Pseudomonadota</taxon>
        <taxon>Alphaproteobacteria</taxon>
        <taxon>Hyphomicrobiales</taxon>
        <taxon>Methylobacteriaceae</taxon>
        <taxon>Methylobacterium</taxon>
    </lineage>
</organism>
<proteinExistence type="predicted"/>
<keyword evidence="3" id="KW-1185">Reference proteome</keyword>
<evidence type="ECO:0000313" key="3">
    <source>
        <dbReference type="Proteomes" id="UP001055125"/>
    </source>
</evidence>
<reference evidence="2" key="2">
    <citation type="submission" date="2021-08" db="EMBL/GenBank/DDBJ databases">
        <authorList>
            <person name="Tani A."/>
            <person name="Ola A."/>
            <person name="Ogura Y."/>
            <person name="Katsura K."/>
            <person name="Hayashi T."/>
        </authorList>
    </citation>
    <scope>NUCLEOTIDE SEQUENCE</scope>
    <source>
        <strain evidence="2">DSM 19015</strain>
    </source>
</reference>
<keyword evidence="1" id="KW-0472">Membrane</keyword>
<dbReference type="Proteomes" id="UP001055125">
    <property type="component" value="Unassembled WGS sequence"/>
</dbReference>